<evidence type="ECO:0000313" key="2">
    <source>
        <dbReference type="Proteomes" id="UP000199317"/>
    </source>
</evidence>
<dbReference type="AlphaFoldDB" id="A0A1H0VK32"/>
<dbReference type="OrthoDB" id="9816564at2"/>
<name>A0A1H0VK32_9BURK</name>
<accession>A0A1H0VK32</accession>
<dbReference type="Pfam" id="PF02585">
    <property type="entry name" value="PIG-L"/>
    <property type="match status" value="1"/>
</dbReference>
<keyword evidence="2" id="KW-1185">Reference proteome</keyword>
<evidence type="ECO:0000313" key="1">
    <source>
        <dbReference type="EMBL" id="SDP78588.1"/>
    </source>
</evidence>
<dbReference type="RefSeq" id="WP_092837440.1">
    <property type="nucleotide sequence ID" value="NZ_CP028290.1"/>
</dbReference>
<reference evidence="2" key="1">
    <citation type="submission" date="2016-10" db="EMBL/GenBank/DDBJ databases">
        <authorList>
            <person name="Varghese N."/>
            <person name="Submissions S."/>
        </authorList>
    </citation>
    <scope>NUCLEOTIDE SEQUENCE [LARGE SCALE GENOMIC DNA]</scope>
    <source>
        <strain evidence="2">DSM 17101</strain>
    </source>
</reference>
<dbReference type="SUPFAM" id="SSF102588">
    <property type="entry name" value="LmbE-like"/>
    <property type="match status" value="1"/>
</dbReference>
<protein>
    <submittedName>
        <fullName evidence="1">N-acetylglucosaminyl deacetylase, LmbE family</fullName>
    </submittedName>
</protein>
<dbReference type="InterPro" id="IPR024078">
    <property type="entry name" value="LmbE-like_dom_sf"/>
</dbReference>
<dbReference type="EMBL" id="FNJL01000026">
    <property type="protein sequence ID" value="SDP78588.1"/>
    <property type="molecule type" value="Genomic_DNA"/>
</dbReference>
<dbReference type="PANTHER" id="PTHR12993:SF29">
    <property type="entry name" value="BLR3841 PROTEIN"/>
    <property type="match status" value="1"/>
</dbReference>
<proteinExistence type="predicted"/>
<sequence>MVDLTADRAAERQIDIGRPRCTSQAWQEQLSRRSGACMPVSAMVGAGQRLVVLAPHPDDELLACGMLMHAHARRGGDVLIIGVTDGEASHRDVPGWSGPDTAAMRRRERVEGLDVLGAGKADLLLLGLPDGALQERAADLQQALGTLLRPDDAVVTTWRLDGHPDHEACGLAAAGAARRAGALLWEAPVWMWHWAEPEHPNVPWHRLCAFQPAAGAAAAKQAALARHRSQLSERGHGMAPVLDGAILERARWPLEYFFLPGA</sequence>
<dbReference type="PANTHER" id="PTHR12993">
    <property type="entry name" value="N-ACETYLGLUCOSAMINYL-PHOSPHATIDYLINOSITOL DE-N-ACETYLASE-RELATED"/>
    <property type="match status" value="1"/>
</dbReference>
<gene>
    <name evidence="1" type="ORF">SAMN04489708_12669</name>
</gene>
<dbReference type="Gene3D" id="3.40.50.10320">
    <property type="entry name" value="LmbE-like"/>
    <property type="match status" value="1"/>
</dbReference>
<dbReference type="InterPro" id="IPR003737">
    <property type="entry name" value="GlcNAc_PI_deacetylase-related"/>
</dbReference>
<dbReference type="Proteomes" id="UP000199317">
    <property type="component" value="Unassembled WGS sequence"/>
</dbReference>
<dbReference type="GO" id="GO:0016811">
    <property type="term" value="F:hydrolase activity, acting on carbon-nitrogen (but not peptide) bonds, in linear amides"/>
    <property type="evidence" value="ECO:0007669"/>
    <property type="project" value="TreeGrafter"/>
</dbReference>
<organism evidence="1 2">
    <name type="scientific">Paracidovorax cattleyae</name>
    <dbReference type="NCBI Taxonomy" id="80868"/>
    <lineage>
        <taxon>Bacteria</taxon>
        <taxon>Pseudomonadati</taxon>
        <taxon>Pseudomonadota</taxon>
        <taxon>Betaproteobacteria</taxon>
        <taxon>Burkholderiales</taxon>
        <taxon>Comamonadaceae</taxon>
        <taxon>Paracidovorax</taxon>
    </lineage>
</organism>